<reference evidence="2" key="1">
    <citation type="journal article" date="2019" name="Gigascience">
        <title>De novo genome assembly of the endangered Acer yangbiense, a plant species with extremely small populations endemic to Yunnan Province, China.</title>
        <authorList>
            <person name="Yang J."/>
            <person name="Wariss H.M."/>
            <person name="Tao L."/>
            <person name="Zhang R."/>
            <person name="Yun Q."/>
            <person name="Hollingsworth P."/>
            <person name="Dao Z."/>
            <person name="Luo G."/>
            <person name="Guo H."/>
            <person name="Ma Y."/>
            <person name="Sun W."/>
        </authorList>
    </citation>
    <scope>NUCLEOTIDE SEQUENCE [LARGE SCALE GENOMIC DNA]</scope>
    <source>
        <strain evidence="2">cv. Malutang</strain>
    </source>
</reference>
<dbReference type="OrthoDB" id="8065825at2759"/>
<comment type="caution">
    <text evidence="1">The sequence shown here is derived from an EMBL/GenBank/DDBJ whole genome shotgun (WGS) entry which is preliminary data.</text>
</comment>
<dbReference type="Proteomes" id="UP000323000">
    <property type="component" value="Chromosome 11"/>
</dbReference>
<protein>
    <submittedName>
        <fullName evidence="1">Uncharacterized protein</fullName>
    </submittedName>
</protein>
<sequence length="136" mass="15305">MTIELVNACENEKLSDENEAIILLNSLPESFKDVKAAIKYGRSYFSLEECISALKSKDLELKIERKDGGDNLFARGRPLVKNNNQNRTEIREGLLPLVFSPLQGVVLVGKDLFSLSGDDVFNMNKKLTEKQRKMLG</sequence>
<organism evidence="1 2">
    <name type="scientific">Acer yangbiense</name>
    <dbReference type="NCBI Taxonomy" id="1000413"/>
    <lineage>
        <taxon>Eukaryota</taxon>
        <taxon>Viridiplantae</taxon>
        <taxon>Streptophyta</taxon>
        <taxon>Embryophyta</taxon>
        <taxon>Tracheophyta</taxon>
        <taxon>Spermatophyta</taxon>
        <taxon>Magnoliopsida</taxon>
        <taxon>eudicotyledons</taxon>
        <taxon>Gunneridae</taxon>
        <taxon>Pentapetalae</taxon>
        <taxon>rosids</taxon>
        <taxon>malvids</taxon>
        <taxon>Sapindales</taxon>
        <taxon>Sapindaceae</taxon>
        <taxon>Hippocastanoideae</taxon>
        <taxon>Acereae</taxon>
        <taxon>Acer</taxon>
    </lineage>
</organism>
<name>A0A5C7H4V6_9ROSI</name>
<keyword evidence="2" id="KW-1185">Reference proteome</keyword>
<gene>
    <name evidence="1" type="ORF">EZV62_024219</name>
</gene>
<evidence type="ECO:0000313" key="1">
    <source>
        <dbReference type="EMBL" id="TXG51695.1"/>
    </source>
</evidence>
<dbReference type="AlphaFoldDB" id="A0A5C7H4V6"/>
<dbReference type="EMBL" id="VAHF01000011">
    <property type="protein sequence ID" value="TXG51695.1"/>
    <property type="molecule type" value="Genomic_DNA"/>
</dbReference>
<accession>A0A5C7H4V6</accession>
<evidence type="ECO:0000313" key="2">
    <source>
        <dbReference type="Proteomes" id="UP000323000"/>
    </source>
</evidence>
<proteinExistence type="predicted"/>